<dbReference type="PANTHER" id="PTHR31429">
    <property type="entry name" value="WRKY TRANSCRIPTION FACTOR 36-RELATED"/>
    <property type="match status" value="1"/>
</dbReference>
<feature type="region of interest" description="Disordered" evidence="7">
    <location>
        <begin position="199"/>
        <end position="274"/>
    </location>
</feature>
<dbReference type="GO" id="GO:0005634">
    <property type="term" value="C:nucleus"/>
    <property type="evidence" value="ECO:0007669"/>
    <property type="project" value="UniProtKB-SubCell"/>
</dbReference>
<keyword evidence="6" id="KW-0175">Coiled coil</keyword>
<dbReference type="Gene3D" id="2.20.25.80">
    <property type="entry name" value="WRKY domain"/>
    <property type="match status" value="1"/>
</dbReference>
<gene>
    <name evidence="9" type="ORF">SORBI_3009G234900</name>
</gene>
<dbReference type="Proteomes" id="UP000000768">
    <property type="component" value="Chromosome 9"/>
</dbReference>
<reference evidence="9 10" key="1">
    <citation type="journal article" date="2009" name="Nature">
        <title>The Sorghum bicolor genome and the diversification of grasses.</title>
        <authorList>
            <person name="Paterson A.H."/>
            <person name="Bowers J.E."/>
            <person name="Bruggmann R."/>
            <person name="Dubchak I."/>
            <person name="Grimwood J."/>
            <person name="Gundlach H."/>
            <person name="Haberer G."/>
            <person name="Hellsten U."/>
            <person name="Mitros T."/>
            <person name="Poliakov A."/>
            <person name="Schmutz J."/>
            <person name="Spannagl M."/>
            <person name="Tang H."/>
            <person name="Wang X."/>
            <person name="Wicker T."/>
            <person name="Bharti A.K."/>
            <person name="Chapman J."/>
            <person name="Feltus F.A."/>
            <person name="Gowik U."/>
            <person name="Grigoriev I.V."/>
            <person name="Lyons E."/>
            <person name="Maher C.A."/>
            <person name="Martis M."/>
            <person name="Narechania A."/>
            <person name="Otillar R.P."/>
            <person name="Penning B.W."/>
            <person name="Salamov A.A."/>
            <person name="Wang Y."/>
            <person name="Zhang L."/>
            <person name="Carpita N.C."/>
            <person name="Freeling M."/>
            <person name="Gingle A.R."/>
            <person name="Hash C.T."/>
            <person name="Keller B."/>
            <person name="Klein P."/>
            <person name="Kresovich S."/>
            <person name="McCann M.C."/>
            <person name="Ming R."/>
            <person name="Peterson D.G."/>
            <person name="Mehboob-ur-Rahman"/>
            <person name="Ware D."/>
            <person name="Westhoff P."/>
            <person name="Mayer K.F."/>
            <person name="Messing J."/>
            <person name="Rokhsar D.S."/>
        </authorList>
    </citation>
    <scope>NUCLEOTIDE SEQUENCE [LARGE SCALE GENOMIC DNA]</scope>
    <source>
        <strain evidence="10">cv. BTx623</strain>
    </source>
</reference>
<organism evidence="9 10">
    <name type="scientific">Sorghum bicolor</name>
    <name type="common">Sorghum</name>
    <name type="synonym">Sorghum vulgare</name>
    <dbReference type="NCBI Taxonomy" id="4558"/>
    <lineage>
        <taxon>Eukaryota</taxon>
        <taxon>Viridiplantae</taxon>
        <taxon>Streptophyta</taxon>
        <taxon>Embryophyta</taxon>
        <taxon>Tracheophyta</taxon>
        <taxon>Spermatophyta</taxon>
        <taxon>Magnoliopsida</taxon>
        <taxon>Liliopsida</taxon>
        <taxon>Poales</taxon>
        <taxon>Poaceae</taxon>
        <taxon>PACMAD clade</taxon>
        <taxon>Panicoideae</taxon>
        <taxon>Andropogonodae</taxon>
        <taxon>Andropogoneae</taxon>
        <taxon>Sorghinae</taxon>
        <taxon>Sorghum</taxon>
    </lineage>
</organism>
<feature type="region of interest" description="Disordered" evidence="7">
    <location>
        <begin position="490"/>
        <end position="522"/>
    </location>
</feature>
<evidence type="ECO:0000256" key="6">
    <source>
        <dbReference type="SAM" id="Coils"/>
    </source>
</evidence>
<feature type="region of interest" description="Disordered" evidence="7">
    <location>
        <begin position="593"/>
        <end position="631"/>
    </location>
</feature>
<dbReference type="OMA" id="NEVDHRE"/>
<dbReference type="OrthoDB" id="2020995at2759"/>
<keyword evidence="10" id="KW-1185">Reference proteome</keyword>
<evidence type="ECO:0000256" key="2">
    <source>
        <dbReference type="ARBA" id="ARBA00023015"/>
    </source>
</evidence>
<evidence type="ECO:0000313" key="10">
    <source>
        <dbReference type="Proteomes" id="UP000000768"/>
    </source>
</evidence>
<evidence type="ECO:0000256" key="1">
    <source>
        <dbReference type="ARBA" id="ARBA00004123"/>
    </source>
</evidence>
<dbReference type="InterPro" id="IPR003657">
    <property type="entry name" value="WRKY_dom"/>
</dbReference>
<keyword evidence="2" id="KW-0805">Transcription regulation</keyword>
<dbReference type="GO" id="GO:0043565">
    <property type="term" value="F:sequence-specific DNA binding"/>
    <property type="evidence" value="ECO:0007669"/>
    <property type="project" value="InterPro"/>
</dbReference>
<dbReference type="Pfam" id="PF03106">
    <property type="entry name" value="WRKY"/>
    <property type="match status" value="1"/>
</dbReference>
<name>A0A1B6PA50_SORBI</name>
<dbReference type="SUPFAM" id="SSF118290">
    <property type="entry name" value="WRKY DNA-binding domain"/>
    <property type="match status" value="1"/>
</dbReference>
<dbReference type="FunCoup" id="A0A1B6PA50">
    <property type="interactions" value="2304"/>
</dbReference>
<feature type="compositionally biased region" description="Basic and acidic residues" evidence="7">
    <location>
        <begin position="620"/>
        <end position="631"/>
    </location>
</feature>
<sequence>MESSYLGKRRLNGGADRETTTARAPAASSFLPAAAMGYEYGDAAEAADHHHLPRRVAAGEMDFFKKERKDAAAAAALAAFVPSSSDEHGIKEDDLTINMGLHHVSGRKSSIRSEESSVDDGVSSNGVDHRETKAELALAKSELGRLNEENKQLKDMLSRMTIKFNAFQVQMPVYTTLMQQQQQRTNNHQALLRGAPGHELMNVDPETKDHQEGSGGSHLLPRQFISSLGTAPDDPLRSVGSDAMHGGGNSSGSSTSNAEPPPPQPLDYCPGNGLMVSSKEMMPLPAFEHGHQQPQQHLAHEMGSSSRADEPPQPHHLAAAQQGWLSNKVHKFLPSKGPEPVPEAATMRKARVSVRARSEAPMINDGCQWRKYGQKMAKGNPCPRAYYRCTMAAGCPVRKQVQRCAEDRTVVITTYEGHHNHPLPPAAMPMASTTAAAASMLLSGSMPSADGGSLMAGSNFLARAVLPCSSNVATISASAPFPTVTLDLTQPPPGAASASASAFAQPPASAPAQARATGTEPSQLQAALADAAGRPMPLTTQLFGQKLYDPSSKAPAAQADAAGDTVSAAAVIASDPNFTAMLAAAIKSYIGSSGSGSNGAGGSSGTTVLPPAGASSAGDSSRDDKVGEQGS</sequence>
<feature type="compositionally biased region" description="Low complexity" evidence="7">
    <location>
        <begin position="495"/>
        <end position="516"/>
    </location>
</feature>
<evidence type="ECO:0000256" key="4">
    <source>
        <dbReference type="ARBA" id="ARBA00023163"/>
    </source>
</evidence>
<keyword evidence="3" id="KW-0238">DNA-binding</keyword>
<evidence type="ECO:0000313" key="9">
    <source>
        <dbReference type="EMBL" id="KXG22547.1"/>
    </source>
</evidence>
<dbReference type="GO" id="GO:0003700">
    <property type="term" value="F:DNA-binding transcription factor activity"/>
    <property type="evidence" value="ECO:0007669"/>
    <property type="project" value="InterPro"/>
</dbReference>
<feature type="region of interest" description="Disordered" evidence="7">
    <location>
        <begin position="106"/>
        <end position="126"/>
    </location>
</feature>
<dbReference type="EMBL" id="CM000768">
    <property type="protein sequence ID" value="KXG22547.1"/>
    <property type="molecule type" value="Genomic_DNA"/>
</dbReference>
<dbReference type="PANTHER" id="PTHR31429:SF117">
    <property type="entry name" value="OS05G0567200 PROTEIN"/>
    <property type="match status" value="1"/>
</dbReference>
<reference evidence="10" key="2">
    <citation type="journal article" date="2018" name="Plant J.">
        <title>The Sorghum bicolor reference genome: improved assembly, gene annotations, a transcriptome atlas, and signatures of genome organization.</title>
        <authorList>
            <person name="McCormick R.F."/>
            <person name="Truong S.K."/>
            <person name="Sreedasyam A."/>
            <person name="Jenkins J."/>
            <person name="Shu S."/>
            <person name="Sims D."/>
            <person name="Kennedy M."/>
            <person name="Amirebrahimi M."/>
            <person name="Weers B.D."/>
            <person name="McKinley B."/>
            <person name="Mattison A."/>
            <person name="Morishige D.T."/>
            <person name="Grimwood J."/>
            <person name="Schmutz J."/>
            <person name="Mullet J.E."/>
        </authorList>
    </citation>
    <scope>NUCLEOTIDE SEQUENCE [LARGE SCALE GENOMIC DNA]</scope>
    <source>
        <strain evidence="10">cv. BTx623</strain>
    </source>
</reference>
<dbReference type="STRING" id="4558.A0A1B6PA50"/>
<comment type="subcellular location">
    <subcellularLocation>
        <location evidence="1">Nucleus</location>
    </subcellularLocation>
</comment>
<feature type="compositionally biased region" description="Gly residues" evidence="7">
    <location>
        <begin position="593"/>
        <end position="604"/>
    </location>
</feature>
<dbReference type="InterPro" id="IPR044810">
    <property type="entry name" value="WRKY_plant"/>
</dbReference>
<feature type="region of interest" description="Disordered" evidence="7">
    <location>
        <begin position="289"/>
        <end position="318"/>
    </location>
</feature>
<evidence type="ECO:0000256" key="3">
    <source>
        <dbReference type="ARBA" id="ARBA00023125"/>
    </source>
</evidence>
<dbReference type="PROSITE" id="PS50811">
    <property type="entry name" value="WRKY"/>
    <property type="match status" value="1"/>
</dbReference>
<evidence type="ECO:0000256" key="7">
    <source>
        <dbReference type="SAM" id="MobiDB-lite"/>
    </source>
</evidence>
<dbReference type="SMART" id="SM00774">
    <property type="entry name" value="WRKY"/>
    <property type="match status" value="1"/>
</dbReference>
<keyword evidence="5" id="KW-0539">Nucleus</keyword>
<evidence type="ECO:0000259" key="8">
    <source>
        <dbReference type="PROSITE" id="PS50811"/>
    </source>
</evidence>
<evidence type="ECO:0000256" key="5">
    <source>
        <dbReference type="ARBA" id="ARBA00023242"/>
    </source>
</evidence>
<feature type="domain" description="WRKY" evidence="8">
    <location>
        <begin position="358"/>
        <end position="424"/>
    </location>
</feature>
<keyword evidence="4" id="KW-0804">Transcription</keyword>
<dbReference type="InterPro" id="IPR036576">
    <property type="entry name" value="WRKY_dom_sf"/>
</dbReference>
<dbReference type="FunFam" id="2.20.25.80:FF:000002">
    <property type="entry name" value="probable WRKY transcription factor 31"/>
    <property type="match status" value="1"/>
</dbReference>
<proteinExistence type="predicted"/>
<dbReference type="Gramene" id="KXG22547">
    <property type="protein sequence ID" value="KXG22547"/>
    <property type="gene ID" value="SORBI_3009G234900"/>
</dbReference>
<feature type="region of interest" description="Disordered" evidence="7">
    <location>
        <begin position="1"/>
        <end position="26"/>
    </location>
</feature>
<dbReference type="AlphaFoldDB" id="A0A1B6PA50"/>
<feature type="coiled-coil region" evidence="6">
    <location>
        <begin position="129"/>
        <end position="163"/>
    </location>
</feature>
<dbReference type="eggNOG" id="ENOG502QSY8">
    <property type="taxonomic scope" value="Eukaryota"/>
</dbReference>
<dbReference type="InParanoid" id="A0A1B6PA50"/>
<accession>A0A1B6PA50</accession>
<protein>
    <recommendedName>
        <fullName evidence="8">WRKY domain-containing protein</fullName>
    </recommendedName>
</protein>